<dbReference type="InterPro" id="IPR050807">
    <property type="entry name" value="TransReg_Diox_bact_type"/>
</dbReference>
<dbReference type="Gene3D" id="1.10.260.40">
    <property type="entry name" value="lambda repressor-like DNA-binding domains"/>
    <property type="match status" value="1"/>
</dbReference>
<dbReference type="PROSITE" id="PS50943">
    <property type="entry name" value="HTH_CROC1"/>
    <property type="match status" value="1"/>
</dbReference>
<reference evidence="3 4" key="1">
    <citation type="submission" date="2019-08" db="EMBL/GenBank/DDBJ databases">
        <title>In-depth cultivation of the pig gut microbiome towards novel bacterial diversity and tailored functional studies.</title>
        <authorList>
            <person name="Wylensek D."/>
            <person name="Hitch T.C.A."/>
            <person name="Clavel T."/>
        </authorList>
    </citation>
    <scope>NUCLEOTIDE SEQUENCE [LARGE SCALE GENOMIC DNA]</scope>
    <source>
        <strain evidence="3 4">Oil+RF-744-WCA-WT-13</strain>
    </source>
</reference>
<evidence type="ECO:0000313" key="3">
    <source>
        <dbReference type="EMBL" id="MST82668.1"/>
    </source>
</evidence>
<dbReference type="SUPFAM" id="SSF47413">
    <property type="entry name" value="lambda repressor-like DNA-binding domains"/>
    <property type="match status" value="1"/>
</dbReference>
<dbReference type="InterPro" id="IPR010982">
    <property type="entry name" value="Lambda_DNA-bd_dom_sf"/>
</dbReference>
<dbReference type="GO" id="GO:0003700">
    <property type="term" value="F:DNA-binding transcription factor activity"/>
    <property type="evidence" value="ECO:0007669"/>
    <property type="project" value="TreeGrafter"/>
</dbReference>
<keyword evidence="4" id="KW-1185">Reference proteome</keyword>
<protein>
    <submittedName>
        <fullName evidence="3">Helix-turn-helix domain-containing protein</fullName>
    </submittedName>
</protein>
<dbReference type="RefSeq" id="WP_154458571.1">
    <property type="nucleotide sequence ID" value="NZ_VUMV01000007.1"/>
</dbReference>
<dbReference type="GO" id="GO:0003677">
    <property type="term" value="F:DNA binding"/>
    <property type="evidence" value="ECO:0007669"/>
    <property type="project" value="UniProtKB-KW"/>
</dbReference>
<dbReference type="InterPro" id="IPR013096">
    <property type="entry name" value="Cupin_2"/>
</dbReference>
<dbReference type="SMART" id="SM00530">
    <property type="entry name" value="HTH_XRE"/>
    <property type="match status" value="1"/>
</dbReference>
<dbReference type="PANTHER" id="PTHR46797">
    <property type="entry name" value="HTH-TYPE TRANSCRIPTIONAL REGULATOR"/>
    <property type="match status" value="1"/>
</dbReference>
<gene>
    <name evidence="3" type="ORF">FYJ60_10095</name>
</gene>
<dbReference type="PANTHER" id="PTHR46797:SF1">
    <property type="entry name" value="METHYLPHOSPHONATE SYNTHASE"/>
    <property type="match status" value="1"/>
</dbReference>
<accession>A0A7X2P9F2</accession>
<dbReference type="Pfam" id="PF01381">
    <property type="entry name" value="HTH_3"/>
    <property type="match status" value="1"/>
</dbReference>
<dbReference type="CDD" id="cd02209">
    <property type="entry name" value="cupin_XRE_C"/>
    <property type="match status" value="1"/>
</dbReference>
<dbReference type="EMBL" id="VUMV01000007">
    <property type="protein sequence ID" value="MST82668.1"/>
    <property type="molecule type" value="Genomic_DNA"/>
</dbReference>
<dbReference type="Gene3D" id="2.60.120.10">
    <property type="entry name" value="Jelly Rolls"/>
    <property type="match status" value="1"/>
</dbReference>
<sequence>MTMNEKINIGDSLRKKRKQENITMKALSDQTGLSIGYLSNVERNITSPTILNLQKICEALHTSLGDLVTRPEENGIVIRAKDRRQTIDENHNIHILTMDFGLSEGYSLLMINDPSSPDSSFEGTEWTHGFTEVGYVVSGRIRVIINSTAYDLELGDSILIRENTPHKVYNLSTTEKVVTYWTRYQKRTDEQ</sequence>
<dbReference type="InterPro" id="IPR014710">
    <property type="entry name" value="RmlC-like_jellyroll"/>
</dbReference>
<proteinExistence type="predicted"/>
<dbReference type="InterPro" id="IPR011051">
    <property type="entry name" value="RmlC_Cupin_sf"/>
</dbReference>
<dbReference type="InterPro" id="IPR001387">
    <property type="entry name" value="Cro/C1-type_HTH"/>
</dbReference>
<evidence type="ECO:0000313" key="4">
    <source>
        <dbReference type="Proteomes" id="UP000466864"/>
    </source>
</evidence>
<dbReference type="SUPFAM" id="SSF51182">
    <property type="entry name" value="RmlC-like cupins"/>
    <property type="match status" value="1"/>
</dbReference>
<dbReference type="AlphaFoldDB" id="A0A7X2P9F2"/>
<dbReference type="GO" id="GO:0005829">
    <property type="term" value="C:cytosol"/>
    <property type="evidence" value="ECO:0007669"/>
    <property type="project" value="TreeGrafter"/>
</dbReference>
<dbReference type="CDD" id="cd00093">
    <property type="entry name" value="HTH_XRE"/>
    <property type="match status" value="1"/>
</dbReference>
<evidence type="ECO:0000256" key="1">
    <source>
        <dbReference type="ARBA" id="ARBA00023125"/>
    </source>
</evidence>
<organism evidence="3 4">
    <name type="scientific">Bilifractor porci</name>
    <dbReference type="NCBI Taxonomy" id="2606636"/>
    <lineage>
        <taxon>Bacteria</taxon>
        <taxon>Bacillati</taxon>
        <taxon>Bacillota</taxon>
        <taxon>Clostridia</taxon>
        <taxon>Lachnospirales</taxon>
        <taxon>Lachnospiraceae</taxon>
        <taxon>Bilifractor</taxon>
    </lineage>
</organism>
<dbReference type="Pfam" id="PF07883">
    <property type="entry name" value="Cupin_2"/>
    <property type="match status" value="1"/>
</dbReference>
<feature type="domain" description="HTH cro/C1-type" evidence="2">
    <location>
        <begin position="13"/>
        <end position="67"/>
    </location>
</feature>
<evidence type="ECO:0000259" key="2">
    <source>
        <dbReference type="PROSITE" id="PS50943"/>
    </source>
</evidence>
<name>A0A7X2P9F2_9FIRM</name>
<keyword evidence="1" id="KW-0238">DNA-binding</keyword>
<dbReference type="Proteomes" id="UP000466864">
    <property type="component" value="Unassembled WGS sequence"/>
</dbReference>
<comment type="caution">
    <text evidence="3">The sequence shown here is derived from an EMBL/GenBank/DDBJ whole genome shotgun (WGS) entry which is preliminary data.</text>
</comment>